<sequence>AFLTHWSSEMHRKNDVKRSGVYWCPNCNFEADSSVDMSCHLVDDLHRDRVMIVNHSVPIIIQKITPLQCEVCGKCFRYNVQVRAHSRIWGHEQTRSTASNSYQEALSCSECPYKCNSLVSFQRHCYMKHKKVPYFCRRCGLSFKSSAEVKAHRKSTAHRDAAGPKARHCPHCRMSFLKISSLKCHLEERHPELKHRCLK</sequence>
<dbReference type="SMART" id="SM00355">
    <property type="entry name" value="ZnF_C2H2"/>
    <property type="match status" value="5"/>
</dbReference>
<gene>
    <name evidence="7" type="ORF">CM83_168</name>
</gene>
<proteinExistence type="predicted"/>
<protein>
    <recommendedName>
        <fullName evidence="6">C2H2-type domain-containing protein</fullName>
    </recommendedName>
</protein>
<dbReference type="InterPro" id="IPR013087">
    <property type="entry name" value="Znf_C2H2_type"/>
</dbReference>
<reference evidence="7" key="1">
    <citation type="journal article" date="2014" name="PLoS ONE">
        <title>Transcriptome-Based Identification of ABC Transporters in the Western Tarnished Plant Bug Lygus hesperus.</title>
        <authorList>
            <person name="Hull J.J."/>
            <person name="Chaney K."/>
            <person name="Geib S.M."/>
            <person name="Fabrick J.A."/>
            <person name="Brent C.S."/>
            <person name="Walsh D."/>
            <person name="Lavine L.C."/>
        </authorList>
    </citation>
    <scope>NUCLEOTIDE SEQUENCE</scope>
</reference>
<dbReference type="SUPFAM" id="SSF57667">
    <property type="entry name" value="beta-beta-alpha zinc fingers"/>
    <property type="match status" value="1"/>
</dbReference>
<feature type="non-terminal residue" evidence="7">
    <location>
        <position position="199"/>
    </location>
</feature>
<organism evidence="7">
    <name type="scientific">Lygus hesperus</name>
    <name type="common">Western plant bug</name>
    <dbReference type="NCBI Taxonomy" id="30085"/>
    <lineage>
        <taxon>Eukaryota</taxon>
        <taxon>Metazoa</taxon>
        <taxon>Ecdysozoa</taxon>
        <taxon>Arthropoda</taxon>
        <taxon>Hexapoda</taxon>
        <taxon>Insecta</taxon>
        <taxon>Pterygota</taxon>
        <taxon>Neoptera</taxon>
        <taxon>Paraneoptera</taxon>
        <taxon>Hemiptera</taxon>
        <taxon>Heteroptera</taxon>
        <taxon>Panheteroptera</taxon>
        <taxon>Cimicomorpha</taxon>
        <taxon>Miridae</taxon>
        <taxon>Mirini</taxon>
        <taxon>Lygus</taxon>
    </lineage>
</organism>
<feature type="non-terminal residue" evidence="7">
    <location>
        <position position="1"/>
    </location>
</feature>
<keyword evidence="1" id="KW-0479">Metal-binding</keyword>
<feature type="domain" description="C2H2-type" evidence="6">
    <location>
        <begin position="67"/>
        <end position="96"/>
    </location>
</feature>
<dbReference type="InterPro" id="IPR036236">
    <property type="entry name" value="Znf_C2H2_sf"/>
</dbReference>
<keyword evidence="2" id="KW-0677">Repeat</keyword>
<evidence type="ECO:0000256" key="2">
    <source>
        <dbReference type="ARBA" id="ARBA00022737"/>
    </source>
</evidence>
<dbReference type="EMBL" id="GBHO01005738">
    <property type="protein sequence ID" value="JAG37866.1"/>
    <property type="molecule type" value="Transcribed_RNA"/>
</dbReference>
<name>A0A0A9Z1W4_LYGHE</name>
<dbReference type="PANTHER" id="PTHR24379">
    <property type="entry name" value="KRAB AND ZINC FINGER DOMAIN-CONTAINING"/>
    <property type="match status" value="1"/>
</dbReference>
<dbReference type="AlphaFoldDB" id="A0A0A9Z1W4"/>
<dbReference type="Gene3D" id="3.30.160.60">
    <property type="entry name" value="Classic Zinc Finger"/>
    <property type="match status" value="2"/>
</dbReference>
<evidence type="ECO:0000313" key="7">
    <source>
        <dbReference type="EMBL" id="JAG37866.1"/>
    </source>
</evidence>
<feature type="domain" description="C2H2-type" evidence="6">
    <location>
        <begin position="134"/>
        <end position="163"/>
    </location>
</feature>
<keyword evidence="4" id="KW-0862">Zinc</keyword>
<evidence type="ECO:0000256" key="1">
    <source>
        <dbReference type="ARBA" id="ARBA00022723"/>
    </source>
</evidence>
<evidence type="ECO:0000256" key="3">
    <source>
        <dbReference type="ARBA" id="ARBA00022771"/>
    </source>
</evidence>
<dbReference type="PANTHER" id="PTHR24379:SF121">
    <property type="entry name" value="C2H2-TYPE DOMAIN-CONTAINING PROTEIN"/>
    <property type="match status" value="1"/>
</dbReference>
<accession>A0A0A9Z1W4</accession>
<dbReference type="PROSITE" id="PS00028">
    <property type="entry name" value="ZINC_FINGER_C2H2_1"/>
    <property type="match status" value="3"/>
</dbReference>
<dbReference type="PROSITE" id="PS50157">
    <property type="entry name" value="ZINC_FINGER_C2H2_2"/>
    <property type="match status" value="2"/>
</dbReference>
<evidence type="ECO:0000256" key="4">
    <source>
        <dbReference type="ARBA" id="ARBA00022833"/>
    </source>
</evidence>
<dbReference type="GO" id="GO:0008270">
    <property type="term" value="F:zinc ion binding"/>
    <property type="evidence" value="ECO:0007669"/>
    <property type="project" value="UniProtKB-KW"/>
</dbReference>
<reference evidence="7" key="2">
    <citation type="submission" date="2014-07" db="EMBL/GenBank/DDBJ databases">
        <authorList>
            <person name="Hull J."/>
        </authorList>
    </citation>
    <scope>NUCLEOTIDE SEQUENCE</scope>
</reference>
<keyword evidence="3 5" id="KW-0863">Zinc-finger</keyword>
<evidence type="ECO:0000259" key="6">
    <source>
        <dbReference type="PROSITE" id="PS50157"/>
    </source>
</evidence>
<evidence type="ECO:0000256" key="5">
    <source>
        <dbReference type="PROSITE-ProRule" id="PRU00042"/>
    </source>
</evidence>